<gene>
    <name evidence="6" type="ORF">GTA08_BOTSDO05776</name>
</gene>
<accession>A0A8H4IT43</accession>
<dbReference type="InterPro" id="IPR036291">
    <property type="entry name" value="NAD(P)-bd_dom_sf"/>
</dbReference>
<protein>
    <submittedName>
        <fullName evidence="6">Short-chain dehydrogenase/reductase SDR</fullName>
    </submittedName>
</protein>
<keyword evidence="3" id="KW-0560">Oxidoreductase</keyword>
<evidence type="ECO:0000313" key="7">
    <source>
        <dbReference type="Proteomes" id="UP000572817"/>
    </source>
</evidence>
<proteinExistence type="inferred from homology"/>
<dbReference type="Proteomes" id="UP000572817">
    <property type="component" value="Unassembled WGS sequence"/>
</dbReference>
<dbReference type="AlphaFoldDB" id="A0A8H4IT43"/>
<dbReference type="Gene3D" id="3.40.50.720">
    <property type="entry name" value="NAD(P)-binding Rossmann-like Domain"/>
    <property type="match status" value="1"/>
</dbReference>
<name>A0A8H4IT43_9PEZI</name>
<evidence type="ECO:0000256" key="1">
    <source>
        <dbReference type="ARBA" id="ARBA00006484"/>
    </source>
</evidence>
<dbReference type="GO" id="GO:0016491">
    <property type="term" value="F:oxidoreductase activity"/>
    <property type="evidence" value="ECO:0007669"/>
    <property type="project" value="UniProtKB-KW"/>
</dbReference>
<reference evidence="6" key="1">
    <citation type="submission" date="2020-04" db="EMBL/GenBank/DDBJ databases">
        <title>Genome Assembly and Annotation of Botryosphaeria dothidea sdau 11-99, a Latent Pathogen of Apple Fruit Ring Rot in China.</title>
        <authorList>
            <person name="Yu C."/>
            <person name="Diao Y."/>
            <person name="Lu Q."/>
            <person name="Zhao J."/>
            <person name="Cui S."/>
            <person name="Peng C."/>
            <person name="He B."/>
            <person name="Liu H."/>
        </authorList>
    </citation>
    <scope>NUCLEOTIDE SEQUENCE [LARGE SCALE GENOMIC DNA]</scope>
    <source>
        <strain evidence="6">Sdau11-99</strain>
    </source>
</reference>
<comment type="similarity">
    <text evidence="1">Belongs to the short-chain dehydrogenases/reductases (SDR) family.</text>
</comment>
<dbReference type="SMART" id="SM00822">
    <property type="entry name" value="PKS_KR"/>
    <property type="match status" value="1"/>
</dbReference>
<sequence length="328" mass="34996">MSDLRTFIRGLHLFTGHWKIDIQTLYHVLEETDTFLHQSPCNPSLSSENIHPFQPSMVETSMATLACPAPIKDKLSGKVALITGGGGAIGLAMGIRLLQEGARVALVDVSPDALTAAREQLSVSIAGNLDGRFLAVQSDLTDEEDVQRGVGEAVAKWGRVDCAFLNAGISYTSKSLLDTSEDEYERVMRINVKSTFLTLKHSAAAIRTQTPQGGSIILTSSVAGLHGTPGLSLYSTSKFALRGLAQTAAAELGQYNIRVNTIHPSGVNTPMFRLAWSEEKIAELKKGVPLGRVAEVEDVTGVISWLASADARFVGGAMIKIDGGSVSF</sequence>
<feature type="domain" description="Ketoreductase" evidence="5">
    <location>
        <begin position="78"/>
        <end position="255"/>
    </location>
</feature>
<dbReference type="PRINTS" id="PR00080">
    <property type="entry name" value="SDRFAMILY"/>
</dbReference>
<evidence type="ECO:0000259" key="5">
    <source>
        <dbReference type="SMART" id="SM00822"/>
    </source>
</evidence>
<dbReference type="InterPro" id="IPR002347">
    <property type="entry name" value="SDR_fam"/>
</dbReference>
<dbReference type="FunFam" id="3.40.50.720:FF:000084">
    <property type="entry name" value="Short-chain dehydrogenase reductase"/>
    <property type="match status" value="1"/>
</dbReference>
<keyword evidence="2" id="KW-0521">NADP</keyword>
<organism evidence="6 7">
    <name type="scientific">Botryosphaeria dothidea</name>
    <dbReference type="NCBI Taxonomy" id="55169"/>
    <lineage>
        <taxon>Eukaryota</taxon>
        <taxon>Fungi</taxon>
        <taxon>Dikarya</taxon>
        <taxon>Ascomycota</taxon>
        <taxon>Pezizomycotina</taxon>
        <taxon>Dothideomycetes</taxon>
        <taxon>Dothideomycetes incertae sedis</taxon>
        <taxon>Botryosphaeriales</taxon>
        <taxon>Botryosphaeriaceae</taxon>
        <taxon>Botryosphaeria</taxon>
    </lineage>
</organism>
<evidence type="ECO:0000256" key="4">
    <source>
        <dbReference type="ARBA" id="ARBA00023027"/>
    </source>
</evidence>
<dbReference type="SUPFAM" id="SSF51735">
    <property type="entry name" value="NAD(P)-binding Rossmann-fold domains"/>
    <property type="match status" value="1"/>
</dbReference>
<keyword evidence="4" id="KW-0520">NAD</keyword>
<evidence type="ECO:0000313" key="6">
    <source>
        <dbReference type="EMBL" id="KAF4306945.1"/>
    </source>
</evidence>
<dbReference type="InterPro" id="IPR057326">
    <property type="entry name" value="KR_dom"/>
</dbReference>
<dbReference type="EMBL" id="WWBZ02000033">
    <property type="protein sequence ID" value="KAF4306945.1"/>
    <property type="molecule type" value="Genomic_DNA"/>
</dbReference>
<dbReference type="PANTHER" id="PTHR24321:SF8">
    <property type="entry name" value="ESTRADIOL 17-BETA-DEHYDROGENASE 8-RELATED"/>
    <property type="match status" value="1"/>
</dbReference>
<dbReference type="PRINTS" id="PR00081">
    <property type="entry name" value="GDHRDH"/>
</dbReference>
<dbReference type="CDD" id="cd05233">
    <property type="entry name" value="SDR_c"/>
    <property type="match status" value="1"/>
</dbReference>
<dbReference type="PROSITE" id="PS00061">
    <property type="entry name" value="ADH_SHORT"/>
    <property type="match status" value="1"/>
</dbReference>
<dbReference type="PANTHER" id="PTHR24321">
    <property type="entry name" value="DEHYDROGENASES, SHORT CHAIN"/>
    <property type="match status" value="1"/>
</dbReference>
<evidence type="ECO:0000256" key="2">
    <source>
        <dbReference type="ARBA" id="ARBA00022857"/>
    </source>
</evidence>
<dbReference type="Pfam" id="PF13561">
    <property type="entry name" value="adh_short_C2"/>
    <property type="match status" value="1"/>
</dbReference>
<dbReference type="InterPro" id="IPR020904">
    <property type="entry name" value="Sc_DH/Rdtase_CS"/>
</dbReference>
<comment type="caution">
    <text evidence="6">The sequence shown here is derived from an EMBL/GenBank/DDBJ whole genome shotgun (WGS) entry which is preliminary data.</text>
</comment>
<keyword evidence="7" id="KW-1185">Reference proteome</keyword>
<dbReference type="OrthoDB" id="47007at2759"/>
<evidence type="ECO:0000256" key="3">
    <source>
        <dbReference type="ARBA" id="ARBA00023002"/>
    </source>
</evidence>